<evidence type="ECO:0000313" key="1">
    <source>
        <dbReference type="EMBL" id="MFC5001319.1"/>
    </source>
</evidence>
<sequence>MSLAERTVFDRAVHTSNTWLTDVATALDTDDIRFAHRVLRAWLHALRDRLTVDSAAKFGAQLPELLRGIYYDGWVPSKAPIKYGSDEFSLRFAEEARIATKDVRGAISATTRALADHLSPGLMTETLAQLPAHVRALLTGPVTAQTGTAPTASATRPAEVPSTPPERFAHLEDQVSTLTEALQTLARSLENSRMRGLDTDSVARAARLADEIIMASHANPTP</sequence>
<dbReference type="Proteomes" id="UP001595912">
    <property type="component" value="Unassembled WGS sequence"/>
</dbReference>
<gene>
    <name evidence="1" type="ORF">ACFPIJ_26235</name>
</gene>
<proteinExistence type="predicted"/>
<keyword evidence="2" id="KW-1185">Reference proteome</keyword>
<dbReference type="InterPro" id="IPR038282">
    <property type="entry name" value="DUF2267_sf"/>
</dbReference>
<dbReference type="Gene3D" id="1.10.490.110">
    <property type="entry name" value="Uncharacterized conserved protein DUF2267"/>
    <property type="match status" value="1"/>
</dbReference>
<dbReference type="RefSeq" id="WP_380118245.1">
    <property type="nucleotide sequence ID" value="NZ_JBHSIU010000032.1"/>
</dbReference>
<dbReference type="Pfam" id="PF10025">
    <property type="entry name" value="DUF2267"/>
    <property type="match status" value="1"/>
</dbReference>
<comment type="caution">
    <text evidence="1">The sequence shown here is derived from an EMBL/GenBank/DDBJ whole genome shotgun (WGS) entry which is preliminary data.</text>
</comment>
<reference evidence="2" key="1">
    <citation type="journal article" date="2019" name="Int. J. Syst. Evol. Microbiol.">
        <title>The Global Catalogue of Microorganisms (GCM) 10K type strain sequencing project: providing services to taxonomists for standard genome sequencing and annotation.</title>
        <authorList>
            <consortium name="The Broad Institute Genomics Platform"/>
            <consortium name="The Broad Institute Genome Sequencing Center for Infectious Disease"/>
            <person name="Wu L."/>
            <person name="Ma J."/>
        </authorList>
    </citation>
    <scope>NUCLEOTIDE SEQUENCE [LARGE SCALE GENOMIC DNA]</scope>
    <source>
        <strain evidence="2">CGMCC 4.7152</strain>
    </source>
</reference>
<organism evidence="1 2">
    <name type="scientific">Dactylosporangium cerinum</name>
    <dbReference type="NCBI Taxonomy" id="1434730"/>
    <lineage>
        <taxon>Bacteria</taxon>
        <taxon>Bacillati</taxon>
        <taxon>Actinomycetota</taxon>
        <taxon>Actinomycetes</taxon>
        <taxon>Micromonosporales</taxon>
        <taxon>Micromonosporaceae</taxon>
        <taxon>Dactylosporangium</taxon>
    </lineage>
</organism>
<accession>A0ABV9VZQ7</accession>
<dbReference type="EMBL" id="JBHSIU010000032">
    <property type="protein sequence ID" value="MFC5001319.1"/>
    <property type="molecule type" value="Genomic_DNA"/>
</dbReference>
<evidence type="ECO:0000313" key="2">
    <source>
        <dbReference type="Proteomes" id="UP001595912"/>
    </source>
</evidence>
<name>A0ABV9VZQ7_9ACTN</name>
<protein>
    <submittedName>
        <fullName evidence="1">DUF2267 domain-containing protein</fullName>
    </submittedName>
</protein>
<dbReference type="InterPro" id="IPR018727">
    <property type="entry name" value="DUF2267"/>
</dbReference>